<dbReference type="Gene3D" id="3.30.950.10">
    <property type="entry name" value="Methyltransferase, Cobalt-precorrin-4 Transmethylase, Domain 2"/>
    <property type="match status" value="1"/>
</dbReference>
<dbReference type="InterPro" id="IPR012818">
    <property type="entry name" value="CbiE"/>
</dbReference>
<dbReference type="RefSeq" id="WP_004590640.1">
    <property type="nucleotide sequence ID" value="NZ_APMM01000017.1"/>
</dbReference>
<evidence type="ECO:0000256" key="3">
    <source>
        <dbReference type="ARBA" id="ARBA00022603"/>
    </source>
</evidence>
<dbReference type="PATRIC" id="fig|1069083.5.peg.561"/>
<dbReference type="OrthoDB" id="42238at2157"/>
<dbReference type="STRING" id="1069083.GCA_000371805_00121"/>
<dbReference type="CDD" id="cd11644">
    <property type="entry name" value="Precorrin-6Y-MT"/>
    <property type="match status" value="1"/>
</dbReference>
<evidence type="ECO:0000256" key="1">
    <source>
        <dbReference type="ARBA" id="ARBA00004953"/>
    </source>
</evidence>
<evidence type="ECO:0000256" key="4">
    <source>
        <dbReference type="ARBA" id="ARBA00022679"/>
    </source>
</evidence>
<dbReference type="GO" id="GO:0009236">
    <property type="term" value="P:cobalamin biosynthetic process"/>
    <property type="evidence" value="ECO:0007669"/>
    <property type="project" value="UniProtKB-UniPathway"/>
</dbReference>
<dbReference type="InterPro" id="IPR035996">
    <property type="entry name" value="4pyrrol_Methylase_sf"/>
</dbReference>
<keyword evidence="4 7" id="KW-0808">Transferase</keyword>
<dbReference type="AlphaFoldDB" id="N6VR44"/>
<keyword evidence="2" id="KW-0169">Cobalamin biosynthesis</keyword>
<accession>N6VR44</accession>
<proteinExistence type="predicted"/>
<protein>
    <submittedName>
        <fullName evidence="7">Cobalt-precorrin-6Y C(5)-methyltransferase</fullName>
    </submittedName>
</protein>
<dbReference type="InterPro" id="IPR014776">
    <property type="entry name" value="4pyrrole_Mease_sub2"/>
</dbReference>
<evidence type="ECO:0000256" key="5">
    <source>
        <dbReference type="ARBA" id="ARBA00022691"/>
    </source>
</evidence>
<dbReference type="InterPro" id="IPR014777">
    <property type="entry name" value="4pyrrole_Mease_sub1"/>
</dbReference>
<dbReference type="InterPro" id="IPR050714">
    <property type="entry name" value="Cobalamin_biosynth_MTase"/>
</dbReference>
<feature type="domain" description="Tetrapyrrole methylase" evidence="6">
    <location>
        <begin position="1"/>
        <end position="186"/>
    </location>
</feature>
<dbReference type="GO" id="GO:0008276">
    <property type="term" value="F:protein methyltransferase activity"/>
    <property type="evidence" value="ECO:0007669"/>
    <property type="project" value="InterPro"/>
</dbReference>
<dbReference type="NCBIfam" id="TIGR02467">
    <property type="entry name" value="CbiE"/>
    <property type="match status" value="1"/>
</dbReference>
<evidence type="ECO:0000259" key="6">
    <source>
        <dbReference type="Pfam" id="PF00590"/>
    </source>
</evidence>
<reference evidence="7 8" key="1">
    <citation type="journal article" date="2013" name="Genome Announc.">
        <title>Draft Genome Sequence of a Highly Flagellated, Fast-Swimming Archaeon, Methanocaldococcus villosus Strain KIN24-T80 (DSM 22612).</title>
        <authorList>
            <person name="Thennarasu S."/>
            <person name="Polireddy D."/>
            <person name="Antony A."/>
            <person name="Yada M.R."/>
            <person name="Algarawi S."/>
            <person name="Sivakumar N."/>
        </authorList>
    </citation>
    <scope>NUCLEOTIDE SEQUENCE [LARGE SCALE GENOMIC DNA]</scope>
    <source>
        <strain evidence="7 8">KIN24-T80</strain>
    </source>
</reference>
<gene>
    <name evidence="7" type="ORF">J422_02859</name>
</gene>
<dbReference type="Pfam" id="PF00590">
    <property type="entry name" value="TP_methylase"/>
    <property type="match status" value="1"/>
</dbReference>
<comment type="caution">
    <text evidence="7">The sequence shown here is derived from an EMBL/GenBank/DDBJ whole genome shotgun (WGS) entry which is preliminary data.</text>
</comment>
<dbReference type="NCBIfam" id="NF004460">
    <property type="entry name" value="PRK05787.2-3"/>
    <property type="match status" value="1"/>
</dbReference>
<dbReference type="Proteomes" id="UP000053695">
    <property type="component" value="Unassembled WGS sequence"/>
</dbReference>
<keyword evidence="5" id="KW-0949">S-adenosyl-L-methionine</keyword>
<dbReference type="PANTHER" id="PTHR43182:SF1">
    <property type="entry name" value="COBALT-PRECORRIN-7 C(5)-METHYLTRANSFERASE"/>
    <property type="match status" value="1"/>
</dbReference>
<dbReference type="SUPFAM" id="SSF53790">
    <property type="entry name" value="Tetrapyrrole methylase"/>
    <property type="match status" value="1"/>
</dbReference>
<dbReference type="InterPro" id="IPR000878">
    <property type="entry name" value="4pyrrol_Mease"/>
</dbReference>
<dbReference type="Gene3D" id="3.40.1010.10">
    <property type="entry name" value="Cobalt-precorrin-4 Transmethylase, Domain 1"/>
    <property type="match status" value="1"/>
</dbReference>
<sequence length="204" mass="23265">MIYLIGIGPGDKEFITLKALKIIKKADVLIGSKRALSIFEHNNKVILGKNIKDDLKNAIERYKNKEIAILSTGDPCFSGLLKTLKSIGINNITIIPGISSIQIAAAKLKISWEDYHILTLHGKPKNRDKLLKYLKNNENVIFLPNNLKDDIKYLISNGVNEELEIYILENLTYENERIRKMKLKDILNDEFSYLTVCVYKGEDD</sequence>
<dbReference type="GO" id="GO:0032259">
    <property type="term" value="P:methylation"/>
    <property type="evidence" value="ECO:0007669"/>
    <property type="project" value="UniProtKB-KW"/>
</dbReference>
<dbReference type="PANTHER" id="PTHR43182">
    <property type="entry name" value="COBALT-PRECORRIN-6B C(15)-METHYLTRANSFERASE (DECARBOXYLATING)"/>
    <property type="match status" value="1"/>
</dbReference>
<evidence type="ECO:0000313" key="7">
    <source>
        <dbReference type="EMBL" id="ENN96380.1"/>
    </source>
</evidence>
<name>N6VR44_9EURY</name>
<evidence type="ECO:0000256" key="2">
    <source>
        <dbReference type="ARBA" id="ARBA00022573"/>
    </source>
</evidence>
<organism evidence="7 8">
    <name type="scientific">Methanocaldococcus villosus KIN24-T80</name>
    <dbReference type="NCBI Taxonomy" id="1069083"/>
    <lineage>
        <taxon>Archaea</taxon>
        <taxon>Methanobacteriati</taxon>
        <taxon>Methanobacteriota</taxon>
        <taxon>Methanomada group</taxon>
        <taxon>Methanococci</taxon>
        <taxon>Methanococcales</taxon>
        <taxon>Methanocaldococcaceae</taxon>
        <taxon>Methanocaldococcus</taxon>
    </lineage>
</organism>
<keyword evidence="3 7" id="KW-0489">Methyltransferase</keyword>
<dbReference type="UniPathway" id="UPA00148"/>
<dbReference type="EMBL" id="APMM01000017">
    <property type="protein sequence ID" value="ENN96380.1"/>
    <property type="molecule type" value="Genomic_DNA"/>
</dbReference>
<evidence type="ECO:0000313" key="8">
    <source>
        <dbReference type="Proteomes" id="UP000053695"/>
    </source>
</evidence>
<comment type="pathway">
    <text evidence="1">Cofactor biosynthesis; adenosylcobalamin biosynthesis.</text>
</comment>
<keyword evidence="8" id="KW-1185">Reference proteome</keyword>